<keyword evidence="2" id="KW-0408">Iron</keyword>
<comment type="subcellular location">
    <subcellularLocation>
        <location evidence="1">Membrane</location>
    </subcellularLocation>
</comment>
<evidence type="ECO:0000313" key="6">
    <source>
        <dbReference type="Proteomes" id="UP000249799"/>
    </source>
</evidence>
<dbReference type="EMBL" id="CP030032">
    <property type="protein sequence ID" value="AWV89914.1"/>
    <property type="molecule type" value="Genomic_DNA"/>
</dbReference>
<dbReference type="Pfam" id="PF03100">
    <property type="entry name" value="CcmE"/>
    <property type="match status" value="1"/>
</dbReference>
<dbReference type="KEGG" id="bsed:DN745_11415"/>
<evidence type="ECO:0000313" key="5">
    <source>
        <dbReference type="EMBL" id="AWV89914.1"/>
    </source>
</evidence>
<keyword evidence="6" id="KW-1185">Reference proteome</keyword>
<dbReference type="GO" id="GO:0005886">
    <property type="term" value="C:plasma membrane"/>
    <property type="evidence" value="ECO:0007669"/>
    <property type="project" value="InterPro"/>
</dbReference>
<proteinExistence type="predicted"/>
<evidence type="ECO:0000256" key="3">
    <source>
        <dbReference type="ARBA" id="ARBA00022748"/>
    </source>
</evidence>
<dbReference type="OrthoDB" id="9794828at2"/>
<dbReference type="GO" id="GO:0017004">
    <property type="term" value="P:cytochrome complex assembly"/>
    <property type="evidence" value="ECO:0007669"/>
    <property type="project" value="UniProtKB-KW"/>
</dbReference>
<dbReference type="GO" id="GO:0017003">
    <property type="term" value="P:protein-heme linkage"/>
    <property type="evidence" value="ECO:0007669"/>
    <property type="project" value="InterPro"/>
</dbReference>
<keyword evidence="2" id="KW-0349">Heme</keyword>
<sequence length="172" mass="18579">MKDDYIEDLDAGTHHDLNELSELDATGGQGVNIWVIMAGLAVLAVLAGFMITDGFEAETYFYDVDQAVAQGEDLIGQTVRIKGQVEAGTVEGNDGELGRTFRIAEKGESIWVTYNGVLPDTFEEGVEVVAQGKVNKDYKLVADEVLVKCPSRYEGGPSSHPDDIPISPQASR</sequence>
<keyword evidence="2" id="KW-0479">Metal-binding</keyword>
<accession>A0A2Z4FMJ9</accession>
<dbReference type="InterPro" id="IPR012340">
    <property type="entry name" value="NA-bd_OB-fold"/>
</dbReference>
<dbReference type="SUPFAM" id="SSF82093">
    <property type="entry name" value="Heme chaperone CcmE"/>
    <property type="match status" value="1"/>
</dbReference>
<dbReference type="InterPro" id="IPR036127">
    <property type="entry name" value="CcmE-like_sf"/>
</dbReference>
<evidence type="ECO:0000256" key="2">
    <source>
        <dbReference type="ARBA" id="ARBA00022617"/>
    </source>
</evidence>
<name>A0A2Z4FMJ9_9DELT</name>
<keyword evidence="3" id="KW-0201">Cytochrome c-type biogenesis</keyword>
<reference evidence="5 6" key="1">
    <citation type="submission" date="2018-06" db="EMBL/GenBank/DDBJ databases">
        <title>Lujinxingia sediminis gen. nov. sp. nov., a new facultative anaerobic member of the class Deltaproteobacteria, and proposal of Lujinxingaceae fam. nov.</title>
        <authorList>
            <person name="Guo L.-Y."/>
            <person name="Li C.-M."/>
            <person name="Wang S."/>
            <person name="Du Z.-J."/>
        </authorList>
    </citation>
    <scope>NUCLEOTIDE SEQUENCE [LARGE SCALE GENOMIC DNA]</scope>
    <source>
        <strain evidence="5 6">FA350</strain>
    </source>
</reference>
<dbReference type="Proteomes" id="UP000249799">
    <property type="component" value="Chromosome"/>
</dbReference>
<keyword evidence="4" id="KW-0472">Membrane</keyword>
<dbReference type="Gene3D" id="2.40.50.140">
    <property type="entry name" value="Nucleic acid-binding proteins"/>
    <property type="match status" value="1"/>
</dbReference>
<dbReference type="AlphaFoldDB" id="A0A2Z4FMJ9"/>
<evidence type="ECO:0000256" key="1">
    <source>
        <dbReference type="ARBA" id="ARBA00004370"/>
    </source>
</evidence>
<dbReference type="RefSeq" id="WP_111334962.1">
    <property type="nucleotide sequence ID" value="NZ_CP030032.1"/>
</dbReference>
<dbReference type="GO" id="GO:0020037">
    <property type="term" value="F:heme binding"/>
    <property type="evidence" value="ECO:0007669"/>
    <property type="project" value="InterPro"/>
</dbReference>
<gene>
    <name evidence="5" type="ORF">DN745_11415</name>
</gene>
<dbReference type="InterPro" id="IPR004329">
    <property type="entry name" value="CcmE"/>
</dbReference>
<organism evidence="5 6">
    <name type="scientific">Bradymonas sediminis</name>
    <dbReference type="NCBI Taxonomy" id="1548548"/>
    <lineage>
        <taxon>Bacteria</taxon>
        <taxon>Deltaproteobacteria</taxon>
        <taxon>Bradymonadales</taxon>
        <taxon>Bradymonadaceae</taxon>
        <taxon>Bradymonas</taxon>
    </lineage>
</organism>
<evidence type="ECO:0000256" key="4">
    <source>
        <dbReference type="ARBA" id="ARBA00023136"/>
    </source>
</evidence>
<protein>
    <submittedName>
        <fullName evidence="5">Uncharacterized protein</fullName>
    </submittedName>
</protein>